<accession>A0A4R6TDD0</accession>
<feature type="domain" description="KAP NTPase" evidence="1">
    <location>
        <begin position="26"/>
        <end position="266"/>
    </location>
</feature>
<organism evidence="2 3">
    <name type="scientific">Tenacibaculum caenipelagi</name>
    <dbReference type="NCBI Taxonomy" id="1325435"/>
    <lineage>
        <taxon>Bacteria</taxon>
        <taxon>Pseudomonadati</taxon>
        <taxon>Bacteroidota</taxon>
        <taxon>Flavobacteriia</taxon>
        <taxon>Flavobacteriales</taxon>
        <taxon>Flavobacteriaceae</taxon>
        <taxon>Tenacibaculum</taxon>
    </lineage>
</organism>
<sequence length="458" mass="54188">MTREKGYKLQTNSFFDFEEHINNSDFIFLSAPFGFGKTTFLKDFIESVEEGSNYNFFHLYPVHYEVNKNEDVFELIKYDLLFEVLKKDNTKEEISIDYSKGVKGILKKNIEAILLSFIEKIPEIGKSLKEIIQAFDKVEKEILELYQQEFKTPEVNSFISRMENTKGSVFEHDIITTYINNKLNEIKGEDGEMKNILILDDLDRIEPEHIFRLLNVFSANFDNSEYSINKFGIDKVIIVADYYNIKSIYHHKYGNGSDFEGYINKFYSDEIYFLTFYDAIKSLFKEDYNLREYPDSGFPNLKINLLTLLFNNKQISFRQIRKVSKMNFNKERNLVEIVDDIVNIFNGDYKDLIKSFNEVSTEKDMTVKESFWKALLEFIIDFYYLNNDLRISKSQIFEGKISYAFSFKEDNKKQKFIPSENAGEKPNVKSFLNLKEVTKSLIWKEFIYVLNLNYQKNS</sequence>
<comment type="caution">
    <text evidence="2">The sequence shown here is derived from an EMBL/GenBank/DDBJ whole genome shotgun (WGS) entry which is preliminary data.</text>
</comment>
<proteinExistence type="predicted"/>
<dbReference type="Pfam" id="PF07693">
    <property type="entry name" value="KAP_NTPase"/>
    <property type="match status" value="1"/>
</dbReference>
<keyword evidence="3" id="KW-1185">Reference proteome</keyword>
<dbReference type="RefSeq" id="WP_133537800.1">
    <property type="nucleotide sequence ID" value="NZ_SNYH01000006.1"/>
</dbReference>
<protein>
    <submittedName>
        <fullName evidence="2">KAP-like P-loop domain-containing protein</fullName>
    </submittedName>
</protein>
<gene>
    <name evidence="2" type="ORF">DFQ07_2818</name>
</gene>
<dbReference type="Proteomes" id="UP000295390">
    <property type="component" value="Unassembled WGS sequence"/>
</dbReference>
<evidence type="ECO:0000259" key="1">
    <source>
        <dbReference type="Pfam" id="PF07693"/>
    </source>
</evidence>
<reference evidence="2 3" key="1">
    <citation type="submission" date="2019-03" db="EMBL/GenBank/DDBJ databases">
        <title>Genomic Encyclopedia of Type Strains, Phase III (KMG-III): the genomes of soil and plant-associated and newly described type strains.</title>
        <authorList>
            <person name="Whitman W."/>
        </authorList>
    </citation>
    <scope>NUCLEOTIDE SEQUENCE [LARGE SCALE GENOMIC DNA]</scope>
    <source>
        <strain evidence="2 3">CECT 8283</strain>
    </source>
</reference>
<dbReference type="AlphaFoldDB" id="A0A4R6TDD0"/>
<dbReference type="InterPro" id="IPR011646">
    <property type="entry name" value="KAP_P-loop"/>
</dbReference>
<dbReference type="OrthoDB" id="871734at2"/>
<evidence type="ECO:0000313" key="3">
    <source>
        <dbReference type="Proteomes" id="UP000295390"/>
    </source>
</evidence>
<name>A0A4R6TDD0_9FLAO</name>
<dbReference type="EMBL" id="SNYH01000006">
    <property type="protein sequence ID" value="TDQ22800.1"/>
    <property type="molecule type" value="Genomic_DNA"/>
</dbReference>
<evidence type="ECO:0000313" key="2">
    <source>
        <dbReference type="EMBL" id="TDQ22800.1"/>
    </source>
</evidence>